<dbReference type="InterPro" id="IPR016040">
    <property type="entry name" value="NAD(P)-bd_dom"/>
</dbReference>
<sequence length="297" mass="31682">MNYVITGGAGNISAPLVKNLLAAGKRVTVVGRNADNLKELTQAGATAAIGSVEDVDFLTRTFKDADAVYTMIPPKWDAPQWKKHIGKIGENFATAIKGSSVKYVVNLSSIGAHLPDGVGPVSGLYLAENALNKLEGVNILHLRPSYFYHNLLSNVGLVKQAGIMGGNFAIDNNKFPIVDPQDISAAAFEELTSLKFTGHSVRYVVSDEVSTDAIAKAIGSAIGKPDLAWVKFPDDQALQGMLQAGLSKEVAENYVEMGVALHSGKMAEDYWKNRTGKLGKVKLNDFAKVFAAIYGAA</sequence>
<dbReference type="Proteomes" id="UP001597112">
    <property type="component" value="Unassembled WGS sequence"/>
</dbReference>
<dbReference type="PANTHER" id="PTHR43162">
    <property type="match status" value="1"/>
</dbReference>
<reference evidence="3" key="1">
    <citation type="journal article" date="2019" name="Int. J. Syst. Evol. Microbiol.">
        <title>The Global Catalogue of Microorganisms (GCM) 10K type strain sequencing project: providing services to taxonomists for standard genome sequencing and annotation.</title>
        <authorList>
            <consortium name="The Broad Institute Genomics Platform"/>
            <consortium name="The Broad Institute Genome Sequencing Center for Infectious Disease"/>
            <person name="Wu L."/>
            <person name="Ma J."/>
        </authorList>
    </citation>
    <scope>NUCLEOTIDE SEQUENCE [LARGE SCALE GENOMIC DNA]</scope>
    <source>
        <strain evidence="3">CCUG 58938</strain>
    </source>
</reference>
<organism evidence="2 3">
    <name type="scientific">Ohtaekwangia kribbensis</name>
    <dbReference type="NCBI Taxonomy" id="688913"/>
    <lineage>
        <taxon>Bacteria</taxon>
        <taxon>Pseudomonadati</taxon>
        <taxon>Bacteroidota</taxon>
        <taxon>Cytophagia</taxon>
        <taxon>Cytophagales</taxon>
        <taxon>Fulvivirgaceae</taxon>
        <taxon>Ohtaekwangia</taxon>
    </lineage>
</organism>
<proteinExistence type="predicted"/>
<dbReference type="InterPro" id="IPR036291">
    <property type="entry name" value="NAD(P)-bd_dom_sf"/>
</dbReference>
<gene>
    <name evidence="2" type="ORF">ACFQ21_29130</name>
</gene>
<dbReference type="Gene3D" id="3.40.50.720">
    <property type="entry name" value="NAD(P)-binding Rossmann-like Domain"/>
    <property type="match status" value="1"/>
</dbReference>
<dbReference type="PANTHER" id="PTHR43162:SF1">
    <property type="entry name" value="PRESTALK A DIFFERENTIATION PROTEIN A"/>
    <property type="match status" value="1"/>
</dbReference>
<accession>A0ABW3KDK4</accession>
<evidence type="ECO:0000259" key="1">
    <source>
        <dbReference type="Pfam" id="PF13460"/>
    </source>
</evidence>
<keyword evidence="3" id="KW-1185">Reference proteome</keyword>
<dbReference type="InterPro" id="IPR051604">
    <property type="entry name" value="Ergot_Alk_Oxidoreductase"/>
</dbReference>
<dbReference type="Gene3D" id="3.90.25.10">
    <property type="entry name" value="UDP-galactose 4-epimerase, domain 1"/>
    <property type="match status" value="1"/>
</dbReference>
<name>A0ABW3KDK4_9BACT</name>
<dbReference type="Pfam" id="PF13460">
    <property type="entry name" value="NAD_binding_10"/>
    <property type="match status" value="1"/>
</dbReference>
<dbReference type="SUPFAM" id="SSF51735">
    <property type="entry name" value="NAD(P)-binding Rossmann-fold domains"/>
    <property type="match status" value="1"/>
</dbReference>
<evidence type="ECO:0000313" key="3">
    <source>
        <dbReference type="Proteomes" id="UP001597112"/>
    </source>
</evidence>
<comment type="caution">
    <text evidence="2">The sequence shown here is derived from an EMBL/GenBank/DDBJ whole genome shotgun (WGS) entry which is preliminary data.</text>
</comment>
<evidence type="ECO:0000313" key="2">
    <source>
        <dbReference type="EMBL" id="MFD1003423.1"/>
    </source>
</evidence>
<dbReference type="RefSeq" id="WP_377586113.1">
    <property type="nucleotide sequence ID" value="NZ_JBHTKA010000016.1"/>
</dbReference>
<protein>
    <submittedName>
        <fullName evidence="2">NAD(P)H-binding protein</fullName>
    </submittedName>
</protein>
<feature type="domain" description="NAD(P)-binding" evidence="1">
    <location>
        <begin position="7"/>
        <end position="116"/>
    </location>
</feature>
<dbReference type="EMBL" id="JBHTKA010000016">
    <property type="protein sequence ID" value="MFD1003423.1"/>
    <property type="molecule type" value="Genomic_DNA"/>
</dbReference>